<comment type="similarity">
    <text evidence="1">Belongs to the Mg-chelatase subunits D/I family.</text>
</comment>
<evidence type="ECO:0000256" key="4">
    <source>
        <dbReference type="ARBA" id="ARBA00030759"/>
    </source>
</evidence>
<protein>
    <recommendedName>
        <fullName evidence="4">Mg-protoporphyrin IX chelatase</fullName>
    </recommendedName>
</protein>
<dbReference type="AlphaFoldDB" id="A0A1I1XQN7"/>
<dbReference type="GO" id="GO:0005524">
    <property type="term" value="F:ATP binding"/>
    <property type="evidence" value="ECO:0007669"/>
    <property type="project" value="UniProtKB-KW"/>
</dbReference>
<proteinExistence type="inferred from homology"/>
<dbReference type="InterPro" id="IPR027417">
    <property type="entry name" value="P-loop_NTPase"/>
</dbReference>
<dbReference type="Proteomes" id="UP000198896">
    <property type="component" value="Unassembled WGS sequence"/>
</dbReference>
<dbReference type="CDD" id="cd00009">
    <property type="entry name" value="AAA"/>
    <property type="match status" value="1"/>
</dbReference>
<reference evidence="6 7" key="1">
    <citation type="submission" date="2016-10" db="EMBL/GenBank/DDBJ databases">
        <authorList>
            <person name="de Groot N.N."/>
        </authorList>
    </citation>
    <scope>NUCLEOTIDE SEQUENCE [LARGE SCALE GENOMIC DNA]</scope>
    <source>
        <strain evidence="6 7">DSM 9236</strain>
    </source>
</reference>
<dbReference type="Pfam" id="PF17863">
    <property type="entry name" value="AAA_lid_2"/>
    <property type="match status" value="1"/>
</dbReference>
<dbReference type="SUPFAM" id="SSF52540">
    <property type="entry name" value="P-loop containing nucleoside triphosphate hydrolases"/>
    <property type="match status" value="1"/>
</dbReference>
<keyword evidence="2" id="KW-0547">Nucleotide-binding</keyword>
<evidence type="ECO:0000256" key="3">
    <source>
        <dbReference type="ARBA" id="ARBA00022840"/>
    </source>
</evidence>
<dbReference type="Pfam" id="PF01078">
    <property type="entry name" value="Mg_chelatase"/>
    <property type="match status" value="1"/>
</dbReference>
<name>A0A1I1XQN7_9FIRM</name>
<dbReference type="RefSeq" id="WP_093912550.1">
    <property type="nucleotide sequence ID" value="NZ_FONL01000001.1"/>
</dbReference>
<dbReference type="PANTHER" id="PTHR32039:SF9">
    <property type="entry name" value="MAGNESIUM-CHELATASE SUBUNIT CHLI-2, CHLOROPLASTIC"/>
    <property type="match status" value="1"/>
</dbReference>
<organism evidence="6 7">
    <name type="scientific">Succiniclasticum ruminis DSM 9236</name>
    <dbReference type="NCBI Taxonomy" id="1123323"/>
    <lineage>
        <taxon>Bacteria</taxon>
        <taxon>Bacillati</taxon>
        <taxon>Bacillota</taxon>
        <taxon>Negativicutes</taxon>
        <taxon>Acidaminococcales</taxon>
        <taxon>Acidaminococcaceae</taxon>
        <taxon>Succiniclasticum</taxon>
    </lineage>
</organism>
<keyword evidence="3" id="KW-0067">ATP-binding</keyword>
<dbReference type="STRING" id="1123323.SAMN05216245_101378"/>
<dbReference type="OrthoDB" id="9775079at2"/>
<evidence type="ECO:0000256" key="2">
    <source>
        <dbReference type="ARBA" id="ARBA00022741"/>
    </source>
</evidence>
<dbReference type="SMART" id="SM00382">
    <property type="entry name" value="AAA"/>
    <property type="match status" value="1"/>
</dbReference>
<sequence length="341" mass="37665">MKRRGVYPFTAIVGQEDMKLSLILNVINPALGGVLIKGEKGTAKSTAVRALAELLPAMETVKGCRFHCDPLQENFLCDDCTAKFHSGELKETETLKMRVVELPVSATEDRVVGTLDVEYAIKHGEKKFEPGLLAQANRNILYVDEINLLDDHVVDVLLDAAAMGVNTVEREGVSYSHPARFVLVGTMNPEEGDIRPQLLDRFALSVTVTGEHDRGNRKEVIKRRLAYEADPEGFIASYQKEQEELADKIAAAGELLPEVTVPDVMLDKVADLAIDLGVDGHRSDITMIKTAMTMAAFRGSREVNTEDLKIAARLALPHRMRRRPFEDGTLDMEKVLATLEG</sequence>
<evidence type="ECO:0000259" key="5">
    <source>
        <dbReference type="SMART" id="SM00382"/>
    </source>
</evidence>
<dbReference type="InterPro" id="IPR041628">
    <property type="entry name" value="ChlI/MoxR_AAA_lid"/>
</dbReference>
<dbReference type="InterPro" id="IPR000523">
    <property type="entry name" value="Mg_chelatse_chII-like_cat_dom"/>
</dbReference>
<dbReference type="EMBL" id="FONL01000001">
    <property type="protein sequence ID" value="SFE09639.1"/>
    <property type="molecule type" value="Genomic_DNA"/>
</dbReference>
<gene>
    <name evidence="6" type="ORF">SAMN05216245_101378</name>
</gene>
<keyword evidence="7" id="KW-1185">Reference proteome</keyword>
<dbReference type="InterPro" id="IPR045006">
    <property type="entry name" value="CHLI-like"/>
</dbReference>
<accession>A0A1I1XQN7</accession>
<dbReference type="Gene3D" id="1.10.8.80">
    <property type="entry name" value="Magnesium chelatase subunit I, C-Terminal domain"/>
    <property type="match status" value="1"/>
</dbReference>
<evidence type="ECO:0000256" key="1">
    <source>
        <dbReference type="ARBA" id="ARBA00005799"/>
    </source>
</evidence>
<evidence type="ECO:0000313" key="6">
    <source>
        <dbReference type="EMBL" id="SFE09639.1"/>
    </source>
</evidence>
<feature type="domain" description="AAA+ ATPase" evidence="5">
    <location>
        <begin position="30"/>
        <end position="209"/>
    </location>
</feature>
<evidence type="ECO:0000313" key="7">
    <source>
        <dbReference type="Proteomes" id="UP000198896"/>
    </source>
</evidence>
<dbReference type="InterPro" id="IPR003593">
    <property type="entry name" value="AAA+_ATPase"/>
</dbReference>
<dbReference type="Gene3D" id="3.40.50.300">
    <property type="entry name" value="P-loop containing nucleotide triphosphate hydrolases"/>
    <property type="match status" value="1"/>
</dbReference>
<dbReference type="PANTHER" id="PTHR32039">
    <property type="entry name" value="MAGNESIUM-CHELATASE SUBUNIT CHLI"/>
    <property type="match status" value="1"/>
</dbReference>